<feature type="domain" description="Cytochrome b/b6 C-terminal region profile" evidence="19">
    <location>
        <begin position="273"/>
        <end position="442"/>
    </location>
</feature>
<dbReference type="RefSeq" id="YP_008816057.1">
    <property type="nucleotide sequence ID" value="NC_022861.1"/>
</dbReference>
<feature type="transmembrane region" description="Helical" evidence="17">
    <location>
        <begin position="413"/>
        <end position="434"/>
    </location>
</feature>
<keyword evidence="5 17" id="KW-0679">Respiratory chain</keyword>
<evidence type="ECO:0000259" key="19">
    <source>
        <dbReference type="PROSITE" id="PS51003"/>
    </source>
</evidence>
<evidence type="ECO:0000259" key="18">
    <source>
        <dbReference type="PROSITE" id="PS51002"/>
    </source>
</evidence>
<evidence type="ECO:0000256" key="15">
    <source>
        <dbReference type="PIRSR" id="PIRSR038885-1"/>
    </source>
</evidence>
<evidence type="ECO:0000256" key="3">
    <source>
        <dbReference type="ARBA" id="ARBA00022448"/>
    </source>
</evidence>
<name>U5YGM9_9VIRI</name>
<feature type="transmembrane region" description="Helical" evidence="17">
    <location>
        <begin position="138"/>
        <end position="159"/>
    </location>
</feature>
<evidence type="ECO:0000256" key="13">
    <source>
        <dbReference type="ARBA" id="ARBA00023128"/>
    </source>
</evidence>
<dbReference type="InterPro" id="IPR030689">
    <property type="entry name" value="Cytochrome_b"/>
</dbReference>
<dbReference type="GO" id="GO:0046872">
    <property type="term" value="F:metal ion binding"/>
    <property type="evidence" value="ECO:0007669"/>
    <property type="project" value="UniProtKB-UniRule"/>
</dbReference>
<protein>
    <recommendedName>
        <fullName evidence="2 17">Cytochrome b</fullName>
    </recommendedName>
</protein>
<dbReference type="SUPFAM" id="SSF81648">
    <property type="entry name" value="a domain/subunit of cytochrome bc1 complex (Ubiquinol-cytochrome c reductase)"/>
    <property type="match status" value="1"/>
</dbReference>
<evidence type="ECO:0000256" key="8">
    <source>
        <dbReference type="ARBA" id="ARBA00022792"/>
    </source>
</evidence>
<accession>U5YGM9</accession>
<dbReference type="SUPFAM" id="SSF81342">
    <property type="entry name" value="Transmembrane di-heme cytochromes"/>
    <property type="match status" value="1"/>
</dbReference>
<keyword evidence="13 17" id="KW-0496">Mitochondrion</keyword>
<reference evidence="20" key="1">
    <citation type="journal article" date="2013" name="Genome Biol. Evol.">
        <title>Tracing the evolution of streptophyte algae and their mitochondrial genome.</title>
        <authorList>
            <person name="Turmel M."/>
            <person name="Otis C."/>
            <person name="Lemieux C."/>
        </authorList>
    </citation>
    <scope>NUCLEOTIDE SEQUENCE</scope>
</reference>
<dbReference type="InterPro" id="IPR005798">
    <property type="entry name" value="Cyt_b/b6_C"/>
</dbReference>
<dbReference type="EMBL" id="KF060941">
    <property type="protein sequence ID" value="AGZ90285.1"/>
    <property type="molecule type" value="Genomic_DNA"/>
</dbReference>
<keyword evidence="8" id="KW-0999">Mitochondrion inner membrane</keyword>
<feature type="transmembrane region" description="Helical" evidence="17">
    <location>
        <begin position="354"/>
        <end position="375"/>
    </location>
</feature>
<feature type="transmembrane region" description="Helical" evidence="17">
    <location>
        <begin position="246"/>
        <end position="266"/>
    </location>
</feature>
<geneLocation type="mitochondrion" evidence="20"/>
<feature type="binding site" description="axial binding residue" evidence="16">
    <location>
        <position position="144"/>
    </location>
    <ligand>
        <name>heme b</name>
        <dbReference type="ChEBI" id="CHEBI:60344"/>
        <label>b562</label>
    </ligand>
    <ligandPart>
        <name>Fe</name>
        <dbReference type="ChEBI" id="CHEBI:18248"/>
    </ligandPart>
</feature>
<evidence type="ECO:0000256" key="10">
    <source>
        <dbReference type="ARBA" id="ARBA00022989"/>
    </source>
</evidence>
<evidence type="ECO:0000256" key="1">
    <source>
        <dbReference type="ARBA" id="ARBA00004448"/>
    </source>
</evidence>
<dbReference type="Gene3D" id="1.20.810.10">
    <property type="entry name" value="Cytochrome Bc1 Complex, Chain C"/>
    <property type="match status" value="1"/>
</dbReference>
<dbReference type="GO" id="GO:0005743">
    <property type="term" value="C:mitochondrial inner membrane"/>
    <property type="evidence" value="ECO:0007669"/>
    <property type="project" value="UniProtKB-SubCell"/>
</dbReference>
<dbReference type="PANTHER" id="PTHR19271:SF16">
    <property type="entry name" value="CYTOCHROME B"/>
    <property type="match status" value="1"/>
</dbReference>
<evidence type="ECO:0000256" key="7">
    <source>
        <dbReference type="ARBA" id="ARBA00022723"/>
    </source>
</evidence>
<dbReference type="GO" id="GO:0006122">
    <property type="term" value="P:mitochondrial electron transport, ubiquinol to cytochrome c"/>
    <property type="evidence" value="ECO:0007669"/>
    <property type="project" value="TreeGrafter"/>
</dbReference>
<feature type="domain" description="Cytochrome b/b6 N-terminal region profile" evidence="18">
    <location>
        <begin position="56"/>
        <end position="272"/>
    </location>
</feature>
<evidence type="ECO:0000256" key="9">
    <source>
        <dbReference type="ARBA" id="ARBA00022982"/>
    </source>
</evidence>
<evidence type="ECO:0000256" key="14">
    <source>
        <dbReference type="ARBA" id="ARBA00023136"/>
    </source>
</evidence>
<dbReference type="GeneID" id="17675376"/>
<comment type="subcellular location">
    <subcellularLocation>
        <location evidence="1">Mitochondrion inner membrane</location>
        <topology evidence="1">Multi-pass membrane protein</topology>
    </subcellularLocation>
</comment>
<dbReference type="PROSITE" id="PS51002">
    <property type="entry name" value="CYTB_NTER"/>
    <property type="match status" value="1"/>
</dbReference>
<dbReference type="InterPro" id="IPR005797">
    <property type="entry name" value="Cyt_b/b6_N"/>
</dbReference>
<organism evidence="20">
    <name type="scientific">Entransia fimbriata</name>
    <dbReference type="NCBI Taxonomy" id="130991"/>
    <lineage>
        <taxon>Eukaryota</taxon>
        <taxon>Viridiplantae</taxon>
        <taxon>Streptophyta</taxon>
        <taxon>Klebsormidiophyceae</taxon>
        <taxon>Entransiales</taxon>
        <taxon>Entransiaceae</taxon>
        <taxon>Entransia</taxon>
    </lineage>
</organism>
<evidence type="ECO:0000256" key="16">
    <source>
        <dbReference type="PIRSR" id="PIRSR038885-2"/>
    </source>
</evidence>
<keyword evidence="6 17" id="KW-0812">Transmembrane</keyword>
<evidence type="ECO:0000313" key="20">
    <source>
        <dbReference type="EMBL" id="AGZ90285.1"/>
    </source>
</evidence>
<evidence type="ECO:0000256" key="2">
    <source>
        <dbReference type="ARBA" id="ARBA00013531"/>
    </source>
</evidence>
<feature type="transmembrane region" description="Helical" evidence="17">
    <location>
        <begin position="174"/>
        <end position="196"/>
    </location>
</feature>
<evidence type="ECO:0000256" key="11">
    <source>
        <dbReference type="ARBA" id="ARBA00023004"/>
    </source>
</evidence>
<dbReference type="PIRSF" id="PIRSF038885">
    <property type="entry name" value="COB"/>
    <property type="match status" value="1"/>
</dbReference>
<feature type="binding site" evidence="15">
    <location>
        <position position="264"/>
    </location>
    <ligand>
        <name>a ubiquinone</name>
        <dbReference type="ChEBI" id="CHEBI:16389"/>
    </ligand>
</feature>
<evidence type="ECO:0000256" key="12">
    <source>
        <dbReference type="ARBA" id="ARBA00023075"/>
    </source>
</evidence>
<comment type="similarity">
    <text evidence="17">Belongs to the cytochrome b family.</text>
</comment>
<keyword evidence="11 16" id="KW-0408">Iron</keyword>
<feature type="binding site" description="axial binding residue" evidence="16">
    <location>
        <position position="245"/>
    </location>
    <ligand>
        <name>heme b</name>
        <dbReference type="ChEBI" id="CHEBI:60344"/>
        <label>b562</label>
    </ligand>
    <ligandPart>
        <name>Fe</name>
        <dbReference type="ChEBI" id="CHEBI:18248"/>
    </ligandPart>
</feature>
<feature type="transmembrane region" description="Helical" evidence="17">
    <location>
        <begin position="387"/>
        <end position="407"/>
    </location>
</feature>
<feature type="binding site" description="axial binding residue" evidence="16">
    <location>
        <position position="158"/>
    </location>
    <ligand>
        <name>heme b</name>
        <dbReference type="ChEBI" id="CHEBI:60344"/>
        <label>b566</label>
    </ligand>
    <ligandPart>
        <name>Fe</name>
        <dbReference type="ChEBI" id="CHEBI:18248"/>
    </ligandPart>
</feature>
<keyword evidence="3 17" id="KW-0813">Transport</keyword>
<evidence type="ECO:0000256" key="17">
    <source>
        <dbReference type="RuleBase" id="RU362117"/>
    </source>
</evidence>
<dbReference type="PROSITE" id="PS51003">
    <property type="entry name" value="CYTB_CTER"/>
    <property type="match status" value="1"/>
</dbReference>
<dbReference type="InterPro" id="IPR048259">
    <property type="entry name" value="Cytochrome_b_N_euk/bac"/>
</dbReference>
<dbReference type="GO" id="GO:0016491">
    <property type="term" value="F:oxidoreductase activity"/>
    <property type="evidence" value="ECO:0007669"/>
    <property type="project" value="UniProtKB-UniRule"/>
</dbReference>
<feature type="binding site" description="axial binding residue" evidence="16">
    <location>
        <position position="259"/>
    </location>
    <ligand>
        <name>heme b</name>
        <dbReference type="ChEBI" id="CHEBI:60344"/>
        <label>b566</label>
    </ligand>
    <ligandPart>
        <name>Fe</name>
        <dbReference type="ChEBI" id="CHEBI:18248"/>
    </ligandPart>
</feature>
<gene>
    <name evidence="20" type="primary">cob</name>
</gene>
<keyword evidence="7 16" id="KW-0479">Metal-binding</keyword>
<dbReference type="InterPro" id="IPR036150">
    <property type="entry name" value="Cyt_b/b6_C_sf"/>
</dbReference>
<dbReference type="CDD" id="cd00290">
    <property type="entry name" value="cytochrome_b_C"/>
    <property type="match status" value="1"/>
</dbReference>
<feature type="transmembrane region" description="Helical" evidence="17">
    <location>
        <begin position="287"/>
        <end position="309"/>
    </location>
</feature>
<keyword evidence="14 17" id="KW-0472">Membrane</keyword>
<proteinExistence type="inferred from homology"/>
<keyword evidence="12" id="KW-0830">Ubiquinone</keyword>
<dbReference type="FunFam" id="1.20.810.10:FF:000006">
    <property type="entry name" value="Cytochrome b"/>
    <property type="match status" value="1"/>
</dbReference>
<evidence type="ECO:0000256" key="6">
    <source>
        <dbReference type="ARBA" id="ARBA00022692"/>
    </source>
</evidence>
<feature type="transmembrane region" description="Helical" evidence="17">
    <location>
        <begin position="90"/>
        <end position="117"/>
    </location>
</feature>
<dbReference type="GO" id="GO:0045275">
    <property type="term" value="C:respiratory chain complex III"/>
    <property type="evidence" value="ECO:0007669"/>
    <property type="project" value="InterPro"/>
</dbReference>
<dbReference type="InterPro" id="IPR016174">
    <property type="entry name" value="Di-haem_cyt_TM"/>
</dbReference>
<dbReference type="AlphaFoldDB" id="U5YGM9"/>
<keyword evidence="9 17" id="KW-0249">Electron transport</keyword>
<evidence type="ECO:0000256" key="5">
    <source>
        <dbReference type="ARBA" id="ARBA00022660"/>
    </source>
</evidence>
<dbReference type="Pfam" id="PF00033">
    <property type="entry name" value="Cytochrome_B"/>
    <property type="match status" value="1"/>
</dbReference>
<comment type="function">
    <text evidence="17">Component of the ubiquinol-cytochrome c reductase complex (complex III or cytochrome b-c1 complex) that is part of the mitochondrial respiratory chain. The b-c1 complex mediates electron transfer from ubiquinol to cytochrome c. Contributes to the generation of a proton gradient across the mitochondrial membrane that is then used for ATP synthesis.</text>
</comment>
<comment type="cofactor">
    <cofactor evidence="17">
        <name>heme b</name>
        <dbReference type="ChEBI" id="CHEBI:60344"/>
    </cofactor>
    <text evidence="17">Binds 2 heme groups non-covalently.</text>
</comment>
<keyword evidence="10 17" id="KW-1133">Transmembrane helix</keyword>
<keyword evidence="4 16" id="KW-0349">Heme</keyword>
<dbReference type="InterPro" id="IPR048260">
    <property type="entry name" value="Cytochrome_b_C_euk/bac"/>
</dbReference>
<comment type="cofactor">
    <cofactor evidence="16">
        <name>heme</name>
        <dbReference type="ChEBI" id="CHEBI:30413"/>
    </cofactor>
    <text evidence="16">Binds 2 heme groups non-covalently.</text>
</comment>
<dbReference type="Pfam" id="PF00032">
    <property type="entry name" value="Cytochrom_B_C"/>
    <property type="match status" value="1"/>
</dbReference>
<feature type="transmembrane region" description="Helical" evidence="17">
    <location>
        <begin position="203"/>
        <end position="226"/>
    </location>
</feature>
<dbReference type="PANTHER" id="PTHR19271">
    <property type="entry name" value="CYTOCHROME B"/>
    <property type="match status" value="1"/>
</dbReference>
<dbReference type="CDD" id="cd00284">
    <property type="entry name" value="Cytochrome_b_N"/>
    <property type="match status" value="1"/>
</dbReference>
<evidence type="ECO:0000256" key="4">
    <source>
        <dbReference type="ARBA" id="ARBA00022617"/>
    </source>
</evidence>
<dbReference type="InterPro" id="IPR027387">
    <property type="entry name" value="Cytb/b6-like_sf"/>
</dbReference>
<dbReference type="GO" id="GO:0008121">
    <property type="term" value="F:quinol-cytochrome-c reductase activity"/>
    <property type="evidence" value="ECO:0007669"/>
    <property type="project" value="InterPro"/>
</dbReference>
<sequence>MGEPFGCCTTLCSRALAVRGSALRGREGCEALRTSENLVFTFFKRFFNELNGSFATYKRMKKNLSILKQPILSVLNNHLIDYPTPSNISYWWGFGSLAGIFLVVQIATGIFLAMHYTPHVDLAFSSVEHIMRDVTGGWLLRYMHANGASMFFIVVYLHIGRGLYYGSYASPREFVWCIGVVILLLMIVTAFIGYVLPWGQMSFWGATVITSLASAIPIVGNTIVTWLWGGFSVDNATLNRFFSLHYLLPFLIAAASLIHIAALHQYGSNNPLGINGDVDKLNFYPYFYVKDLVGWVAFAILFSFFIFYAPNVLGHPDNYIPANPMSTPAHIVPEWYFLPVYAILRSIPNKLGGVLAIALVFLCLFALPFINTSFLRSSSFRPIHKKLFWFLVADCILLGWIGCQPVEDPFVTIGQIASIAFFVYFAFVPFLGILERNFIKTKARGGAA</sequence>